<dbReference type="EMBL" id="KN824279">
    <property type="protein sequence ID" value="KIM32968.1"/>
    <property type="molecule type" value="Genomic_DNA"/>
</dbReference>
<name>A0A0C2X454_SERVB</name>
<feature type="compositionally biased region" description="Low complexity" evidence="1">
    <location>
        <begin position="235"/>
        <end position="251"/>
    </location>
</feature>
<dbReference type="OrthoDB" id="5563016at2759"/>
<evidence type="ECO:0000313" key="3">
    <source>
        <dbReference type="Proteomes" id="UP000054097"/>
    </source>
</evidence>
<feature type="compositionally biased region" description="Polar residues" evidence="1">
    <location>
        <begin position="188"/>
        <end position="198"/>
    </location>
</feature>
<dbReference type="HOGENOM" id="CLU_010951_0_0_1"/>
<accession>A0A0C2X454</accession>
<evidence type="ECO:0000256" key="1">
    <source>
        <dbReference type="SAM" id="MobiDB-lite"/>
    </source>
</evidence>
<feature type="region of interest" description="Disordered" evidence="1">
    <location>
        <begin position="617"/>
        <end position="702"/>
    </location>
</feature>
<gene>
    <name evidence="2" type="ORF">M408DRAFT_326651</name>
</gene>
<feature type="compositionally biased region" description="Polar residues" evidence="1">
    <location>
        <begin position="280"/>
        <end position="292"/>
    </location>
</feature>
<dbReference type="AlphaFoldDB" id="A0A0C2X454"/>
<feature type="region of interest" description="Disordered" evidence="1">
    <location>
        <begin position="170"/>
        <end position="418"/>
    </location>
</feature>
<feature type="compositionally biased region" description="Low complexity" evidence="1">
    <location>
        <begin position="16"/>
        <end position="29"/>
    </location>
</feature>
<reference evidence="3" key="2">
    <citation type="submission" date="2015-01" db="EMBL/GenBank/DDBJ databases">
        <title>Evolutionary Origins and Diversification of the Mycorrhizal Mutualists.</title>
        <authorList>
            <consortium name="DOE Joint Genome Institute"/>
            <consortium name="Mycorrhizal Genomics Consortium"/>
            <person name="Kohler A."/>
            <person name="Kuo A."/>
            <person name="Nagy L.G."/>
            <person name="Floudas D."/>
            <person name="Copeland A."/>
            <person name="Barry K.W."/>
            <person name="Cichocki N."/>
            <person name="Veneault-Fourrey C."/>
            <person name="LaButti K."/>
            <person name="Lindquist E.A."/>
            <person name="Lipzen A."/>
            <person name="Lundell T."/>
            <person name="Morin E."/>
            <person name="Murat C."/>
            <person name="Riley R."/>
            <person name="Ohm R."/>
            <person name="Sun H."/>
            <person name="Tunlid A."/>
            <person name="Henrissat B."/>
            <person name="Grigoriev I.V."/>
            <person name="Hibbett D.S."/>
            <person name="Martin F."/>
        </authorList>
    </citation>
    <scope>NUCLEOTIDE SEQUENCE [LARGE SCALE GENOMIC DNA]</scope>
    <source>
        <strain evidence="3">MAFF 305830</strain>
    </source>
</reference>
<reference evidence="2 3" key="1">
    <citation type="submission" date="2014-04" db="EMBL/GenBank/DDBJ databases">
        <authorList>
            <consortium name="DOE Joint Genome Institute"/>
            <person name="Kuo A."/>
            <person name="Zuccaro A."/>
            <person name="Kohler A."/>
            <person name="Nagy L.G."/>
            <person name="Floudas D."/>
            <person name="Copeland A."/>
            <person name="Barry K.W."/>
            <person name="Cichocki N."/>
            <person name="Veneault-Fourrey C."/>
            <person name="LaButti K."/>
            <person name="Lindquist E.A."/>
            <person name="Lipzen A."/>
            <person name="Lundell T."/>
            <person name="Morin E."/>
            <person name="Murat C."/>
            <person name="Sun H."/>
            <person name="Tunlid A."/>
            <person name="Henrissat B."/>
            <person name="Grigoriev I.V."/>
            <person name="Hibbett D.S."/>
            <person name="Martin F."/>
            <person name="Nordberg H.P."/>
            <person name="Cantor M.N."/>
            <person name="Hua S.X."/>
        </authorList>
    </citation>
    <scope>NUCLEOTIDE SEQUENCE [LARGE SCALE GENOMIC DNA]</scope>
    <source>
        <strain evidence="2 3">MAFF 305830</strain>
    </source>
</reference>
<feature type="region of interest" description="Disordered" evidence="1">
    <location>
        <begin position="751"/>
        <end position="792"/>
    </location>
</feature>
<protein>
    <submittedName>
        <fullName evidence="2">Uncharacterized protein</fullName>
    </submittedName>
</protein>
<feature type="compositionally biased region" description="Polar residues" evidence="1">
    <location>
        <begin position="213"/>
        <end position="223"/>
    </location>
</feature>
<feature type="compositionally biased region" description="Polar residues" evidence="1">
    <location>
        <begin position="36"/>
        <end position="48"/>
    </location>
</feature>
<keyword evidence="3" id="KW-1185">Reference proteome</keyword>
<proteinExistence type="predicted"/>
<feature type="region of interest" description="Disordered" evidence="1">
    <location>
        <begin position="441"/>
        <end position="492"/>
    </location>
</feature>
<dbReference type="Proteomes" id="UP000054097">
    <property type="component" value="Unassembled WGS sequence"/>
</dbReference>
<feature type="region of interest" description="Disordered" evidence="1">
    <location>
        <begin position="1"/>
        <end position="81"/>
    </location>
</feature>
<evidence type="ECO:0000313" key="2">
    <source>
        <dbReference type="EMBL" id="KIM32968.1"/>
    </source>
</evidence>
<feature type="compositionally biased region" description="Polar residues" evidence="1">
    <location>
        <begin position="1"/>
        <end position="13"/>
    </location>
</feature>
<dbReference type="GO" id="GO:0003779">
    <property type="term" value="F:actin binding"/>
    <property type="evidence" value="ECO:0007669"/>
    <property type="project" value="TreeGrafter"/>
</dbReference>
<dbReference type="PANTHER" id="PTHR12751:SF18">
    <property type="entry name" value="PHOSPHATASE AND ACTIN REGULATOR 1"/>
    <property type="match status" value="1"/>
</dbReference>
<feature type="compositionally biased region" description="Low complexity" evidence="1">
    <location>
        <begin position="258"/>
        <end position="275"/>
    </location>
</feature>
<feature type="compositionally biased region" description="Polar residues" evidence="1">
    <location>
        <begin position="323"/>
        <end position="333"/>
    </location>
</feature>
<feature type="compositionally biased region" description="Polar residues" evidence="1">
    <location>
        <begin position="452"/>
        <end position="470"/>
    </location>
</feature>
<feature type="compositionally biased region" description="Polar residues" evidence="1">
    <location>
        <begin position="386"/>
        <end position="400"/>
    </location>
</feature>
<dbReference type="PANTHER" id="PTHR12751">
    <property type="entry name" value="PHOSPHATASE AND ACTIN REGULATOR PHACTR"/>
    <property type="match status" value="1"/>
</dbReference>
<feature type="region of interest" description="Disordered" evidence="1">
    <location>
        <begin position="549"/>
        <end position="604"/>
    </location>
</feature>
<dbReference type="GO" id="GO:0030036">
    <property type="term" value="P:actin cytoskeleton organization"/>
    <property type="evidence" value="ECO:0007669"/>
    <property type="project" value="TreeGrafter"/>
</dbReference>
<sequence length="941" mass="99466">MASTVATAHTWQNKLEAAVVSENESSSTRSMERSTGDNNSDSSNQQAGVNPGHGQPSGNQLYHTANPFPQPGAGWTPSPNAAPFYPQFPPFYNPGTPPVGTQPPYFDPNQQLAWAYQQMMLQQAMAQQHHQNQLNHAMAELGRVRANSGPQQQNDFFQQNQGGVAIPTPMIPGFPFQSSTPPAHPQPGFNTGPSQGSQAFRRGPQGHHMPGPRSTTFDNQDWNRNVAAPYARPDAAGSSHSVSSSTGSGQASAGGGARQRTASNNTNSSQATSARGQGSGPTRSSTMPQLTTDFERPRQQAPHIRHNSTGPPSPAPHSRTPHQRTTSNTSDRTIASARGQPPSASPTVSSNNPASTSSAAPSSANSSPNLSPVSRTNQRAPVKPSPLSQQQTFVEPSATSKRAKRLSKDDSELLPPTTVASALSARQSGLKGRFKRALAFNPPSSVDEHHATSSSVGHGDSSPNLVNGSSGDMEAASPVTPINAGESVRSTKPKSRAAALFSGKFNASTDNISLQSTVSSASVMIRKLGSIGKLARRNSLMGISSIFKDKNKDKGEGTSSSGKKSKKGEKAEATVSHATVELDRGGGSEDESWQNLTPAARVARQHTIKSNEEAAKRLREQAAAASAASAAAAMTNGSNGVPAWDKNTTTRRGEGSNRNVSEDGTVIDDRSDGSGEGGYDPQLDADATLRMPGGVNLDDDDDEEQWAVGLRRSIEKTRQPGKAVIKNHVGYVQEQHLDPPNQPFAARIRSNSYQTVSESGPGPLAHLPSPDPDHIDGLQRSNSTSNTPEKAPFSLPAFNFEFGDSIDILPKSDGENMSYDVLSSTPGALANSSDKGPSFAYTHPAANSSAPALSTIFNGSSGSGPAPAASLKALKKNITFAATLSIYDTFSASTYDRRSEPSTANRLTPALAQRIKEELNSFKMEEMEVHSASRIHTHFFV</sequence>
<feature type="compositionally biased region" description="Low complexity" evidence="1">
    <location>
        <begin position="622"/>
        <end position="633"/>
    </location>
</feature>
<feature type="compositionally biased region" description="Polar residues" evidence="1">
    <location>
        <begin position="779"/>
        <end position="788"/>
    </location>
</feature>
<organism evidence="2 3">
    <name type="scientific">Serendipita vermifera MAFF 305830</name>
    <dbReference type="NCBI Taxonomy" id="933852"/>
    <lineage>
        <taxon>Eukaryota</taxon>
        <taxon>Fungi</taxon>
        <taxon>Dikarya</taxon>
        <taxon>Basidiomycota</taxon>
        <taxon>Agaricomycotina</taxon>
        <taxon>Agaricomycetes</taxon>
        <taxon>Sebacinales</taxon>
        <taxon>Serendipitaceae</taxon>
        <taxon>Serendipita</taxon>
    </lineage>
</organism>
<dbReference type="STRING" id="933852.A0A0C2X454"/>
<feature type="compositionally biased region" description="Low complexity" evidence="1">
    <location>
        <begin position="341"/>
        <end position="374"/>
    </location>
</feature>